<dbReference type="Proteomes" id="UP001470230">
    <property type="component" value="Unassembled WGS sequence"/>
</dbReference>
<reference evidence="2 3" key="1">
    <citation type="submission" date="2024-04" db="EMBL/GenBank/DDBJ databases">
        <title>Tritrichomonas musculus Genome.</title>
        <authorList>
            <person name="Alves-Ferreira E."/>
            <person name="Grigg M."/>
            <person name="Lorenzi H."/>
            <person name="Galac M."/>
        </authorList>
    </citation>
    <scope>NUCLEOTIDE SEQUENCE [LARGE SCALE GENOMIC DNA]</scope>
    <source>
        <strain evidence="2 3">EAF2021</strain>
    </source>
</reference>
<organism evidence="2 3">
    <name type="scientific">Tritrichomonas musculus</name>
    <dbReference type="NCBI Taxonomy" id="1915356"/>
    <lineage>
        <taxon>Eukaryota</taxon>
        <taxon>Metamonada</taxon>
        <taxon>Parabasalia</taxon>
        <taxon>Tritrichomonadida</taxon>
        <taxon>Tritrichomonadidae</taxon>
        <taxon>Tritrichomonas</taxon>
    </lineage>
</organism>
<proteinExistence type="predicted"/>
<gene>
    <name evidence="2" type="ORF">M9Y10_035144</name>
</gene>
<feature type="compositionally biased region" description="Polar residues" evidence="1">
    <location>
        <begin position="1"/>
        <end position="10"/>
    </location>
</feature>
<evidence type="ECO:0000313" key="3">
    <source>
        <dbReference type="Proteomes" id="UP001470230"/>
    </source>
</evidence>
<evidence type="ECO:0000313" key="2">
    <source>
        <dbReference type="EMBL" id="KAK8890369.1"/>
    </source>
</evidence>
<evidence type="ECO:0000256" key="1">
    <source>
        <dbReference type="SAM" id="MobiDB-lite"/>
    </source>
</evidence>
<protein>
    <submittedName>
        <fullName evidence="2">Uncharacterized protein</fullName>
    </submittedName>
</protein>
<name>A0ABR2KGV2_9EUKA</name>
<accession>A0ABR2KGV2</accession>
<comment type="caution">
    <text evidence="2">The sequence shown here is derived from an EMBL/GenBank/DDBJ whole genome shotgun (WGS) entry which is preliminary data.</text>
</comment>
<sequence>MSTRSGSQVRKTNRPSLVVLADGKQTNFQRRLFNPDEFNPNRYLPSNNVEISDRNKSNYDNSSGDDDGDDDGDDGYDGNGNNNNSGDDFSDDDNIDGVNGDDLGVNGDDLGVNGDDLDLDWIKSRKYNQFEEDDFDARSSASTSAFSTALPPDEIFSKLQQQLDFSFFGDLFSGEFDRMNESEQRQLGRFGRLQIVKKKNWIKQLWNLFDPRFYSDEDGDDDGTGSDKNKSNLSSKLLALFQLFNQMDENPDDLSPEFTQDPYAICLNKAAKKTLNEFIFSDKGGLNLFMRAAIMGPSGSGKSVYLRFIFMRILNFLIDGGRFKEFLIVPFDFKHSKITSIESFYRYFSGKAIEALIIQRPDLQLFENSLRKAFAILPTTTKIKHLPKPLSSQDYLRHPLKQLEQVLIRMHYCYNEPKLVDSFLTNVVLLPQTLASIFSFRSAFLVIDHLDALDIEIKQKGKPAIQLLEFVKFGLTTSQYLISCIDGETFSEKLNAMDQDSVDIRNQTQNIYVYDTVFSKFKGESILVTFEKTAPQKTMTLSDSHCGGCISFISKYDQVCERIVEMNNASSRAEKKEVKVKLMKEIVQYIEDMYNFDSLPKIERVELIQDKDSDDHDSNY</sequence>
<feature type="region of interest" description="Disordered" evidence="1">
    <location>
        <begin position="1"/>
        <end position="109"/>
    </location>
</feature>
<feature type="compositionally biased region" description="Low complexity" evidence="1">
    <location>
        <begin position="96"/>
        <end position="109"/>
    </location>
</feature>
<keyword evidence="3" id="KW-1185">Reference proteome</keyword>
<dbReference type="EMBL" id="JAPFFF010000005">
    <property type="protein sequence ID" value="KAK8890369.1"/>
    <property type="molecule type" value="Genomic_DNA"/>
</dbReference>
<feature type="compositionally biased region" description="Acidic residues" evidence="1">
    <location>
        <begin position="63"/>
        <end position="76"/>
    </location>
</feature>